<protein>
    <submittedName>
        <fullName evidence="2">Uncharacterized protein</fullName>
    </submittedName>
</protein>
<accession>A0A8J4EHW1</accession>
<reference evidence="3" key="1">
    <citation type="journal article" date="2021" name="Int. J. Syst. Evol. Microbiol.">
        <title>Actinocatenispora comari sp. nov., an endophytic actinomycete isolated from aerial parts of Comarum salesowianum.</title>
        <authorList>
            <person name="Oyunbileg N."/>
            <person name="Iizaka Y."/>
            <person name="Hamada M."/>
            <person name="Davaapurev B.O."/>
            <person name="Fukumoto A."/>
            <person name="Tsetseg B."/>
            <person name="Kato F."/>
            <person name="Tamura T."/>
            <person name="Batkhuu J."/>
            <person name="Anzai Y."/>
        </authorList>
    </citation>
    <scope>NUCLEOTIDE SEQUENCE [LARGE SCALE GENOMIC DNA]</scope>
    <source>
        <strain evidence="3">NUM-2625</strain>
    </source>
</reference>
<dbReference type="RefSeq" id="WP_207123061.1">
    <property type="nucleotide sequence ID" value="NZ_BOPO01000006.1"/>
</dbReference>
<keyword evidence="1" id="KW-1133">Transmembrane helix</keyword>
<proteinExistence type="predicted"/>
<dbReference type="EMBL" id="BOPO01000006">
    <property type="protein sequence ID" value="GIL25447.1"/>
    <property type="molecule type" value="Genomic_DNA"/>
</dbReference>
<evidence type="ECO:0000313" key="2">
    <source>
        <dbReference type="EMBL" id="GIL25447.1"/>
    </source>
</evidence>
<keyword evidence="3" id="KW-1185">Reference proteome</keyword>
<keyword evidence="1" id="KW-0472">Membrane</keyword>
<feature type="transmembrane region" description="Helical" evidence="1">
    <location>
        <begin position="12"/>
        <end position="41"/>
    </location>
</feature>
<evidence type="ECO:0000256" key="1">
    <source>
        <dbReference type="SAM" id="Phobius"/>
    </source>
</evidence>
<keyword evidence="1" id="KW-0812">Transmembrane</keyword>
<dbReference type="AlphaFoldDB" id="A0A8J4EHW1"/>
<name>A0A8J4EHW1_9ACTN</name>
<organism evidence="2 3">
    <name type="scientific">Actinocatenispora comari</name>
    <dbReference type="NCBI Taxonomy" id="2807577"/>
    <lineage>
        <taxon>Bacteria</taxon>
        <taxon>Bacillati</taxon>
        <taxon>Actinomycetota</taxon>
        <taxon>Actinomycetes</taxon>
        <taxon>Micromonosporales</taxon>
        <taxon>Micromonosporaceae</taxon>
        <taxon>Actinocatenispora</taxon>
    </lineage>
</organism>
<sequence>MRPEPALTGLVGAAVAILAAVVAGWTAATVTTAVTVLVLALRLVAAGRTDRSTGPPPAPAANTLTPVDRLANRLGWALSGDRRGLAYGLRPQLRRVAAAALAQRGVDLDGDPEPVRRLLGAEGWALLHDAPTVDRDGLDRLLRALEECEP</sequence>
<evidence type="ECO:0000313" key="3">
    <source>
        <dbReference type="Proteomes" id="UP000614996"/>
    </source>
</evidence>
<dbReference type="Proteomes" id="UP000614996">
    <property type="component" value="Unassembled WGS sequence"/>
</dbReference>
<comment type="caution">
    <text evidence="2">The sequence shown here is derived from an EMBL/GenBank/DDBJ whole genome shotgun (WGS) entry which is preliminary data.</text>
</comment>
<gene>
    <name evidence="2" type="ORF">NUM_07020</name>
</gene>